<dbReference type="PANTHER" id="PTHR23128">
    <property type="entry name" value="SERPENTINE RECEPTOR, CLASS E (EPSILON)-RELATED"/>
    <property type="match status" value="1"/>
</dbReference>
<comment type="similarity">
    <text evidence="1">Belongs to the nematode receptor-like protein sre family.</text>
</comment>
<comment type="caution">
    <text evidence="3">The sequence shown here is derived from an EMBL/GenBank/DDBJ whole genome shotgun (WGS) entry which is preliminary data.</text>
</comment>
<proteinExistence type="inferred from homology"/>
<feature type="transmembrane region" description="Helical" evidence="2">
    <location>
        <begin position="191"/>
        <end position="213"/>
    </location>
</feature>
<protein>
    <recommendedName>
        <fullName evidence="5">G protein-coupled receptor</fullName>
    </recommendedName>
</protein>
<sequence>VMTHFADPLLVRGDNNRSYWLMLLVRSDAITHAMPLYHMAVMVEIALTLGGFYLHYRNAIMVWRCRIVHINLMIIGVNLYAVMVVGSTARLLTILYETRTLVLPSLGLEPIPSLAIVRQTSYGIANGIIVSAVALLPNIFCALMFRRMLNYNKKRHARLTSQIKRNPNDEYSLSLRVQLRENVWSMQKIEFGVYAVTAALAINLLVVFLPVLFLTDPGQFELLQWFTCVGNVGYALSITATAPILEIVVAIHRGRVPCFLVRFFGREP</sequence>
<dbReference type="InterPro" id="IPR004151">
    <property type="entry name" value="7TM_GPCR_serpentine_rcpt_Sre"/>
</dbReference>
<keyword evidence="2" id="KW-0812">Transmembrane</keyword>
<dbReference type="GO" id="GO:0016020">
    <property type="term" value="C:membrane"/>
    <property type="evidence" value="ECO:0007669"/>
    <property type="project" value="InterPro"/>
</dbReference>
<dbReference type="GO" id="GO:0007606">
    <property type="term" value="P:sensory perception of chemical stimulus"/>
    <property type="evidence" value="ECO:0007669"/>
    <property type="project" value="InterPro"/>
</dbReference>
<feature type="transmembrane region" description="Helical" evidence="2">
    <location>
        <begin position="68"/>
        <end position="96"/>
    </location>
</feature>
<evidence type="ECO:0000313" key="3">
    <source>
        <dbReference type="EMBL" id="GMT22634.1"/>
    </source>
</evidence>
<organism evidence="3 4">
    <name type="scientific">Pristionchus fissidentatus</name>
    <dbReference type="NCBI Taxonomy" id="1538716"/>
    <lineage>
        <taxon>Eukaryota</taxon>
        <taxon>Metazoa</taxon>
        <taxon>Ecdysozoa</taxon>
        <taxon>Nematoda</taxon>
        <taxon>Chromadorea</taxon>
        <taxon>Rhabditida</taxon>
        <taxon>Rhabditina</taxon>
        <taxon>Diplogasteromorpha</taxon>
        <taxon>Diplogasteroidea</taxon>
        <taxon>Neodiplogasteridae</taxon>
        <taxon>Pristionchus</taxon>
    </lineage>
</organism>
<dbReference type="Proteomes" id="UP001432322">
    <property type="component" value="Unassembled WGS sequence"/>
</dbReference>
<gene>
    <name evidence="3" type="ORF">PFISCL1PPCAC_13931</name>
</gene>
<name>A0AAV5VW67_9BILA</name>
<feature type="non-terminal residue" evidence="3">
    <location>
        <position position="1"/>
    </location>
</feature>
<feature type="transmembrane region" description="Helical" evidence="2">
    <location>
        <begin position="122"/>
        <end position="145"/>
    </location>
</feature>
<dbReference type="Pfam" id="PF03125">
    <property type="entry name" value="Sre"/>
    <property type="match status" value="1"/>
</dbReference>
<feature type="transmembrane region" description="Helical" evidence="2">
    <location>
        <begin position="36"/>
        <end position="56"/>
    </location>
</feature>
<dbReference type="PANTHER" id="PTHR23128:SF132">
    <property type="entry name" value="SERPENTINE RECEPTOR, CLASS E (EPSILON)-RELATED"/>
    <property type="match status" value="1"/>
</dbReference>
<feature type="transmembrane region" description="Helical" evidence="2">
    <location>
        <begin position="233"/>
        <end position="252"/>
    </location>
</feature>
<dbReference type="AlphaFoldDB" id="A0AAV5VW67"/>
<evidence type="ECO:0008006" key="5">
    <source>
        <dbReference type="Google" id="ProtNLM"/>
    </source>
</evidence>
<keyword evidence="2" id="KW-0472">Membrane</keyword>
<accession>A0AAV5VW67</accession>
<evidence type="ECO:0000313" key="4">
    <source>
        <dbReference type="Proteomes" id="UP001432322"/>
    </source>
</evidence>
<evidence type="ECO:0000256" key="2">
    <source>
        <dbReference type="SAM" id="Phobius"/>
    </source>
</evidence>
<dbReference type="EMBL" id="BTSY01000004">
    <property type="protein sequence ID" value="GMT22634.1"/>
    <property type="molecule type" value="Genomic_DNA"/>
</dbReference>
<keyword evidence="4" id="KW-1185">Reference proteome</keyword>
<evidence type="ECO:0000256" key="1">
    <source>
        <dbReference type="ARBA" id="ARBA00006803"/>
    </source>
</evidence>
<reference evidence="3" key="1">
    <citation type="submission" date="2023-10" db="EMBL/GenBank/DDBJ databases">
        <title>Genome assembly of Pristionchus species.</title>
        <authorList>
            <person name="Yoshida K."/>
            <person name="Sommer R.J."/>
        </authorList>
    </citation>
    <scope>NUCLEOTIDE SEQUENCE</scope>
    <source>
        <strain evidence="3">RS5133</strain>
    </source>
</reference>
<keyword evidence="2" id="KW-1133">Transmembrane helix</keyword>